<reference evidence="2 3" key="1">
    <citation type="submission" date="2020-02" db="EMBL/GenBank/DDBJ databases">
        <title>Integrative conjugative elements (ICEs) and plasmids drive adaptation of Pseudomonas nitroreducens strain HBP1 to wastewater environment.</title>
        <authorList>
            <person name="Sentchilo V."/>
            <person name="Carraro N."/>
            <person name="Bertelli C."/>
            <person name="van der Meer J.R."/>
        </authorList>
    </citation>
    <scope>NUCLEOTIDE SEQUENCE [LARGE SCALE GENOMIC DNA]</scope>
    <source>
        <strain evidence="2 3">HBP1</strain>
        <plasmid evidence="3">ppnihbp1_1</plasmid>
    </source>
</reference>
<protein>
    <submittedName>
        <fullName evidence="2">Uncharacterized protein</fullName>
    </submittedName>
</protein>
<feature type="transmembrane region" description="Helical" evidence="1">
    <location>
        <begin position="38"/>
        <end position="60"/>
    </location>
</feature>
<dbReference type="EMBL" id="CP049142">
    <property type="protein sequence ID" value="QIE91239.1"/>
    <property type="molecule type" value="Genomic_DNA"/>
</dbReference>
<dbReference type="KEGG" id="pnt:G5B91_33310"/>
<keyword evidence="2" id="KW-0614">Plasmid</keyword>
<geneLocation type="plasmid" evidence="3">
    <name>ppnihbp1_1</name>
</geneLocation>
<evidence type="ECO:0000313" key="2">
    <source>
        <dbReference type="EMBL" id="QIE91239.1"/>
    </source>
</evidence>
<dbReference type="RefSeq" id="WP_017519858.1">
    <property type="nucleotide sequence ID" value="NZ_CP049142.1"/>
</dbReference>
<evidence type="ECO:0000256" key="1">
    <source>
        <dbReference type="SAM" id="Phobius"/>
    </source>
</evidence>
<dbReference type="Proteomes" id="UP000501063">
    <property type="component" value="Plasmid pPniHBP1_1"/>
</dbReference>
<keyword evidence="1" id="KW-0472">Membrane</keyword>
<keyword evidence="1" id="KW-0812">Transmembrane</keyword>
<accession>A0A6G6J7D4</accession>
<name>A0A6G6J7D4_PSENT</name>
<keyword evidence="1" id="KW-1133">Transmembrane helix</keyword>
<dbReference type="AlphaFoldDB" id="A0A6G6J7D4"/>
<evidence type="ECO:0000313" key="3">
    <source>
        <dbReference type="Proteomes" id="UP000501063"/>
    </source>
</evidence>
<feature type="transmembrane region" description="Helical" evidence="1">
    <location>
        <begin position="12"/>
        <end position="32"/>
    </location>
</feature>
<sequence length="80" mass="8680">MISEAFLRTAYIAMTLLVVACALTTTLMFGKGGPLSPIEWFCIGSLWLAFFLLVMLVTWATRLSQAHRKTLAGSAVTQAA</sequence>
<organism evidence="2 3">
    <name type="scientific">Pseudomonas nitroreducens</name>
    <dbReference type="NCBI Taxonomy" id="46680"/>
    <lineage>
        <taxon>Bacteria</taxon>
        <taxon>Pseudomonadati</taxon>
        <taxon>Pseudomonadota</taxon>
        <taxon>Gammaproteobacteria</taxon>
        <taxon>Pseudomonadales</taxon>
        <taxon>Pseudomonadaceae</taxon>
        <taxon>Pseudomonas</taxon>
    </lineage>
</organism>
<gene>
    <name evidence="2" type="ORF">G5B91_33310</name>
</gene>
<proteinExistence type="predicted"/>